<keyword evidence="3" id="KW-1185">Reference proteome</keyword>
<dbReference type="EMBL" id="BAAAUX010000012">
    <property type="protein sequence ID" value="GAA2790675.1"/>
    <property type="molecule type" value="Genomic_DNA"/>
</dbReference>
<evidence type="ECO:0000313" key="2">
    <source>
        <dbReference type="EMBL" id="GAA2790675.1"/>
    </source>
</evidence>
<evidence type="ECO:0008006" key="4">
    <source>
        <dbReference type="Google" id="ProtNLM"/>
    </source>
</evidence>
<evidence type="ECO:0000256" key="1">
    <source>
        <dbReference type="SAM" id="MobiDB-lite"/>
    </source>
</evidence>
<protein>
    <recommendedName>
        <fullName evidence="4">Transposase</fullName>
    </recommendedName>
</protein>
<feature type="compositionally biased region" description="Polar residues" evidence="1">
    <location>
        <begin position="49"/>
        <end position="59"/>
    </location>
</feature>
<name>A0ABN3VC69_9PSEU</name>
<reference evidence="2 3" key="1">
    <citation type="journal article" date="2019" name="Int. J. Syst. Evol. Microbiol.">
        <title>The Global Catalogue of Microorganisms (GCM) 10K type strain sequencing project: providing services to taxonomists for standard genome sequencing and annotation.</title>
        <authorList>
            <consortium name="The Broad Institute Genomics Platform"/>
            <consortium name="The Broad Institute Genome Sequencing Center for Infectious Disease"/>
            <person name="Wu L."/>
            <person name="Ma J."/>
        </authorList>
    </citation>
    <scope>NUCLEOTIDE SEQUENCE [LARGE SCALE GENOMIC DNA]</scope>
    <source>
        <strain evidence="2 3">JCM 9383</strain>
    </source>
</reference>
<comment type="caution">
    <text evidence="2">The sequence shown here is derived from an EMBL/GenBank/DDBJ whole genome shotgun (WGS) entry which is preliminary data.</text>
</comment>
<dbReference type="Proteomes" id="UP001500979">
    <property type="component" value="Unassembled WGS sequence"/>
</dbReference>
<accession>A0ABN3VC69</accession>
<evidence type="ECO:0000313" key="3">
    <source>
        <dbReference type="Proteomes" id="UP001500979"/>
    </source>
</evidence>
<organism evidence="2 3">
    <name type="scientific">Saccharopolyspora taberi</name>
    <dbReference type="NCBI Taxonomy" id="60895"/>
    <lineage>
        <taxon>Bacteria</taxon>
        <taxon>Bacillati</taxon>
        <taxon>Actinomycetota</taxon>
        <taxon>Actinomycetes</taxon>
        <taxon>Pseudonocardiales</taxon>
        <taxon>Pseudonocardiaceae</taxon>
        <taxon>Saccharopolyspora</taxon>
    </lineage>
</organism>
<sequence>MAILGHDPQLLARRRGLPVVADKGYVPAELTATSPSETPGSCDRPTATAPRTGSNRSSR</sequence>
<gene>
    <name evidence="2" type="ORF">GCM10010470_26710</name>
</gene>
<proteinExistence type="predicted"/>
<feature type="region of interest" description="Disordered" evidence="1">
    <location>
        <begin position="30"/>
        <end position="59"/>
    </location>
</feature>